<dbReference type="PANTHER" id="PTHR43802">
    <property type="entry name" value="ENOYL-COA HYDRATASE"/>
    <property type="match status" value="1"/>
</dbReference>
<keyword evidence="3" id="KW-1185">Reference proteome</keyword>
<dbReference type="Gene3D" id="3.90.226.10">
    <property type="entry name" value="2-enoyl-CoA Hydratase, Chain A, domain 1"/>
    <property type="match status" value="1"/>
</dbReference>
<evidence type="ECO:0000256" key="1">
    <source>
        <dbReference type="ARBA" id="ARBA00005254"/>
    </source>
</evidence>
<dbReference type="InterPro" id="IPR029045">
    <property type="entry name" value="ClpP/crotonase-like_dom_sf"/>
</dbReference>
<dbReference type="STRING" id="1114924.SAMN05216258_101490"/>
<dbReference type="PANTHER" id="PTHR43802:SF1">
    <property type="entry name" value="IP11341P-RELATED"/>
    <property type="match status" value="1"/>
</dbReference>
<sequence>MPLTGPDVLLVDTPRPRVRRLTLNRPEKRNALSNELRGRIFEELEKADLDPEIHVTVIRGAGPSFSAGYDLSANNEEGRPYHTARGGNDWARHVVEGWFRVWDLAKPVIAQVHGHCLAGGSELAAACDVVYVAEDAAIGYPPTRLMSPPDMQFHPWLHGMRRAMEMYLTGDSITGLEAVSDGYATRAFPLDALEDATLAFAERVALVPPDVQQFNKRAVHRQMEAMGIRAGLRAGTEIQALAFTSGSSSAYLSRFRRDGASVAGLVRERDKPFDPSAS</sequence>
<evidence type="ECO:0000313" key="2">
    <source>
        <dbReference type="EMBL" id="SFH68197.1"/>
    </source>
</evidence>
<proteinExistence type="inferred from homology"/>
<dbReference type="GO" id="GO:0003824">
    <property type="term" value="F:catalytic activity"/>
    <property type="evidence" value="ECO:0007669"/>
    <property type="project" value="UniProtKB-ARBA"/>
</dbReference>
<protein>
    <submittedName>
        <fullName evidence="2">Enoyl-CoA hydratase</fullName>
    </submittedName>
</protein>
<gene>
    <name evidence="2" type="ORF">SAMN05216258_101490</name>
</gene>
<comment type="similarity">
    <text evidence="1">Belongs to the enoyl-CoA hydratase/isomerase family.</text>
</comment>
<name>A0A1I3C0X2_9RHOB</name>
<dbReference type="CDD" id="cd06558">
    <property type="entry name" value="crotonase-like"/>
    <property type="match status" value="1"/>
</dbReference>
<dbReference type="InterPro" id="IPR001753">
    <property type="entry name" value="Enoyl-CoA_hydra/iso"/>
</dbReference>
<organism evidence="2 3">
    <name type="scientific">Albimonas pacifica</name>
    <dbReference type="NCBI Taxonomy" id="1114924"/>
    <lineage>
        <taxon>Bacteria</taxon>
        <taxon>Pseudomonadati</taxon>
        <taxon>Pseudomonadota</taxon>
        <taxon>Alphaproteobacteria</taxon>
        <taxon>Rhodobacterales</taxon>
        <taxon>Paracoccaceae</taxon>
        <taxon>Albimonas</taxon>
    </lineage>
</organism>
<accession>A0A1I3C0X2</accession>
<dbReference type="RefSeq" id="WP_092857449.1">
    <property type="nucleotide sequence ID" value="NZ_FOQH01000001.1"/>
</dbReference>
<dbReference type="OrthoDB" id="9795613at2"/>
<dbReference type="AlphaFoldDB" id="A0A1I3C0X2"/>
<dbReference type="SUPFAM" id="SSF52096">
    <property type="entry name" value="ClpP/crotonase"/>
    <property type="match status" value="1"/>
</dbReference>
<evidence type="ECO:0000313" key="3">
    <source>
        <dbReference type="Proteomes" id="UP000199377"/>
    </source>
</evidence>
<reference evidence="2 3" key="1">
    <citation type="submission" date="2016-10" db="EMBL/GenBank/DDBJ databases">
        <authorList>
            <person name="de Groot N.N."/>
        </authorList>
    </citation>
    <scope>NUCLEOTIDE SEQUENCE [LARGE SCALE GENOMIC DNA]</scope>
    <source>
        <strain evidence="2 3">CGMCC 1.11030</strain>
    </source>
</reference>
<dbReference type="EMBL" id="FOQH01000001">
    <property type="protein sequence ID" value="SFH68197.1"/>
    <property type="molecule type" value="Genomic_DNA"/>
</dbReference>
<dbReference type="Pfam" id="PF00378">
    <property type="entry name" value="ECH_1"/>
    <property type="match status" value="1"/>
</dbReference>
<dbReference type="Proteomes" id="UP000199377">
    <property type="component" value="Unassembled WGS sequence"/>
</dbReference>